<comment type="caution">
    <text evidence="1">The sequence shown here is derived from an EMBL/GenBank/DDBJ whole genome shotgun (WGS) entry which is preliminary data.</text>
</comment>
<name>A0A644Z893_9ZZZZ</name>
<protein>
    <submittedName>
        <fullName evidence="1">Uncharacterized protein</fullName>
    </submittedName>
</protein>
<sequence>MVRIGDKSFIHEYAAPQFSGVFLQGQRDQVAEAAFRQSVLIGKEAIITGKRQLPGTITGMAYQHLTELTGLTGRNILGKKEPGMRAVA</sequence>
<dbReference type="EMBL" id="VSSQ01007802">
    <property type="protein sequence ID" value="MPM37022.1"/>
    <property type="molecule type" value="Genomic_DNA"/>
</dbReference>
<dbReference type="AlphaFoldDB" id="A0A644Z893"/>
<evidence type="ECO:0000313" key="1">
    <source>
        <dbReference type="EMBL" id="MPM37022.1"/>
    </source>
</evidence>
<dbReference type="AntiFam" id="ANF00140">
    <property type="entry name" value="Shadow ORF (opposite ResIII Domain)"/>
</dbReference>
<reference evidence="1" key="1">
    <citation type="submission" date="2019-08" db="EMBL/GenBank/DDBJ databases">
        <authorList>
            <person name="Kucharzyk K."/>
            <person name="Murdoch R.W."/>
            <person name="Higgins S."/>
            <person name="Loffler F."/>
        </authorList>
    </citation>
    <scope>NUCLEOTIDE SEQUENCE</scope>
</reference>
<gene>
    <name evidence="1" type="ORF">SDC9_83627</name>
</gene>
<organism evidence="1">
    <name type="scientific">bioreactor metagenome</name>
    <dbReference type="NCBI Taxonomy" id="1076179"/>
    <lineage>
        <taxon>unclassified sequences</taxon>
        <taxon>metagenomes</taxon>
        <taxon>ecological metagenomes</taxon>
    </lineage>
</organism>
<accession>A0A644Z893</accession>
<proteinExistence type="predicted"/>